<dbReference type="Proteomes" id="UP001210978">
    <property type="component" value="Chromosome"/>
</dbReference>
<gene>
    <name evidence="1" type="ORF">PFY12_05750</name>
</gene>
<name>A0ABY7QPR0_9FLAO</name>
<keyword evidence="2" id="KW-1185">Reference proteome</keyword>
<accession>A0ABY7QPR0</accession>
<protein>
    <recommendedName>
        <fullName evidence="3">DUF4919 domain-containing protein</fullName>
    </recommendedName>
</protein>
<organism evidence="1 2">
    <name type="scientific">Chryseobacterium camelliae</name>
    <dbReference type="NCBI Taxonomy" id="1265445"/>
    <lineage>
        <taxon>Bacteria</taxon>
        <taxon>Pseudomonadati</taxon>
        <taxon>Bacteroidota</taxon>
        <taxon>Flavobacteriia</taxon>
        <taxon>Flavobacteriales</taxon>
        <taxon>Weeksellaceae</taxon>
        <taxon>Chryseobacterium group</taxon>
        <taxon>Chryseobacterium</taxon>
    </lineage>
</organism>
<reference evidence="1 2" key="1">
    <citation type="submission" date="2023-01" db="EMBL/GenBank/DDBJ databases">
        <title>Complete genome of Chryseobacterium camelliae VAN22-5A.</title>
        <authorList>
            <person name="Zong G."/>
            <person name="Cao G."/>
        </authorList>
    </citation>
    <scope>NUCLEOTIDE SEQUENCE [LARGE SCALE GENOMIC DNA]</scope>
    <source>
        <strain evidence="1 2">VAN22-5A</strain>
    </source>
</reference>
<dbReference type="EMBL" id="CP115859">
    <property type="protein sequence ID" value="WBV61625.1"/>
    <property type="molecule type" value="Genomic_DNA"/>
</dbReference>
<evidence type="ECO:0000313" key="1">
    <source>
        <dbReference type="EMBL" id="WBV61625.1"/>
    </source>
</evidence>
<dbReference type="RefSeq" id="WP_271149902.1">
    <property type="nucleotide sequence ID" value="NZ_CP115859.1"/>
</dbReference>
<sequence>MAEELYFLKTNPLVAKINLYNKLCNEEDDVLRFLHDDKKTSLELIKDKLQDSIEYLTPDELRQLFNWFKFQYASNSVNGAAKNNDEVKTQLYINGIDLFHEIPPVLAPTFDSILKDYEKASQSNLQYISDAEKFNRFLLYGLFYTSLAQEDDSEKRILVDYLKSQYPTIYETAQAEFSDKINKTGLTEDLNSTGIILFDNFSELYDSTKFYKGSIIQVNNV</sequence>
<evidence type="ECO:0008006" key="3">
    <source>
        <dbReference type="Google" id="ProtNLM"/>
    </source>
</evidence>
<proteinExistence type="predicted"/>
<evidence type="ECO:0000313" key="2">
    <source>
        <dbReference type="Proteomes" id="UP001210978"/>
    </source>
</evidence>